<feature type="transmembrane region" description="Helical" evidence="1">
    <location>
        <begin position="68"/>
        <end position="89"/>
    </location>
</feature>
<keyword evidence="1" id="KW-0472">Membrane</keyword>
<proteinExistence type="predicted"/>
<keyword evidence="1" id="KW-0812">Transmembrane</keyword>
<feature type="transmembrane region" description="Helical" evidence="1">
    <location>
        <begin position="6"/>
        <end position="23"/>
    </location>
</feature>
<dbReference type="AlphaFoldDB" id="A0A3N6P1T0"/>
<dbReference type="Proteomes" id="UP000273828">
    <property type="component" value="Unassembled WGS sequence"/>
</dbReference>
<dbReference type="OrthoDB" id="374648at2157"/>
<dbReference type="EMBL" id="REFY01000004">
    <property type="protein sequence ID" value="RQG89065.1"/>
    <property type="molecule type" value="Genomic_DNA"/>
</dbReference>
<accession>A0A3N6P1T0</accession>
<sequence>MEFNVIIAFLIGFIWGTIVFIYGKVSNADPIPRYDGTFRSAIRIGIDIAFVGGGTGTVVYLTESYLSAFQYGLAGIVFACIAVAVSVNFR</sequence>
<reference evidence="2 3" key="1">
    <citation type="submission" date="2018-10" db="EMBL/GenBank/DDBJ databases">
        <title>Natrarchaeobius chitinivorans gen. nov., sp. nov., and Natrarchaeobius haloalkaliphilus sp. nov., alkaliphilic, chitin-utilizing haloarchaea from hypersaline alkaline lakes.</title>
        <authorList>
            <person name="Sorokin D.Y."/>
            <person name="Elcheninov A.G."/>
            <person name="Kostrikina N.A."/>
            <person name="Bale N.J."/>
            <person name="Sinninghe Damste J.S."/>
            <person name="Khijniak T.V."/>
            <person name="Kublanov I.V."/>
            <person name="Toshchakov S.V."/>
        </authorList>
    </citation>
    <scope>NUCLEOTIDE SEQUENCE [LARGE SCALE GENOMIC DNA]</scope>
    <source>
        <strain evidence="2 3">AArcht-Sl</strain>
    </source>
</reference>
<keyword evidence="1" id="KW-1133">Transmembrane helix</keyword>
<dbReference type="RefSeq" id="WP_124178753.1">
    <property type="nucleotide sequence ID" value="NZ_REFY01000004.1"/>
</dbReference>
<feature type="transmembrane region" description="Helical" evidence="1">
    <location>
        <begin position="44"/>
        <end position="62"/>
    </location>
</feature>
<evidence type="ECO:0000313" key="3">
    <source>
        <dbReference type="Proteomes" id="UP000273828"/>
    </source>
</evidence>
<keyword evidence="3" id="KW-1185">Reference proteome</keyword>
<name>A0A3N6P1T0_9EURY</name>
<evidence type="ECO:0000313" key="2">
    <source>
        <dbReference type="EMBL" id="RQG89065.1"/>
    </source>
</evidence>
<protein>
    <submittedName>
        <fullName evidence="2">Uncharacterized protein</fullName>
    </submittedName>
</protein>
<gene>
    <name evidence="2" type="ORF">EA462_11850</name>
</gene>
<organism evidence="2 3">
    <name type="scientific">Natrarchaeobius halalkaliphilus</name>
    <dbReference type="NCBI Taxonomy" id="1679091"/>
    <lineage>
        <taxon>Archaea</taxon>
        <taxon>Methanobacteriati</taxon>
        <taxon>Methanobacteriota</taxon>
        <taxon>Stenosarchaea group</taxon>
        <taxon>Halobacteria</taxon>
        <taxon>Halobacteriales</taxon>
        <taxon>Natrialbaceae</taxon>
        <taxon>Natrarchaeobius</taxon>
    </lineage>
</organism>
<comment type="caution">
    <text evidence="2">The sequence shown here is derived from an EMBL/GenBank/DDBJ whole genome shotgun (WGS) entry which is preliminary data.</text>
</comment>
<evidence type="ECO:0000256" key="1">
    <source>
        <dbReference type="SAM" id="Phobius"/>
    </source>
</evidence>